<reference evidence="1 2" key="1">
    <citation type="journal article" date="2019" name="Int. J. Syst. Evol. Microbiol.">
        <title>The Global Catalogue of Microorganisms (GCM) 10K type strain sequencing project: providing services to taxonomists for standard genome sequencing and annotation.</title>
        <authorList>
            <consortium name="The Broad Institute Genomics Platform"/>
            <consortium name="The Broad Institute Genome Sequencing Center for Infectious Disease"/>
            <person name="Wu L."/>
            <person name="Ma J."/>
        </authorList>
    </citation>
    <scope>NUCLEOTIDE SEQUENCE [LARGE SCALE GENOMIC DNA]</scope>
    <source>
        <strain evidence="1 2">JCM 10696</strain>
    </source>
</reference>
<comment type="caution">
    <text evidence="1">The sequence shown here is derived from an EMBL/GenBank/DDBJ whole genome shotgun (WGS) entry which is preliminary data.</text>
</comment>
<evidence type="ECO:0000313" key="2">
    <source>
        <dbReference type="Proteomes" id="UP001500665"/>
    </source>
</evidence>
<dbReference type="RefSeq" id="WP_344242286.1">
    <property type="nucleotide sequence ID" value="NZ_BAAAHH010000015.1"/>
</dbReference>
<evidence type="ECO:0008006" key="3">
    <source>
        <dbReference type="Google" id="ProtNLM"/>
    </source>
</evidence>
<dbReference type="EMBL" id="BAAAHH010000015">
    <property type="protein sequence ID" value="GAA0954963.1"/>
    <property type="molecule type" value="Genomic_DNA"/>
</dbReference>
<proteinExistence type="predicted"/>
<evidence type="ECO:0000313" key="1">
    <source>
        <dbReference type="EMBL" id="GAA0954963.1"/>
    </source>
</evidence>
<name>A0ABN1RCL7_9ACTN</name>
<protein>
    <recommendedName>
        <fullName evidence="3">SUKH-4 immunity protein of toxin-antitoxin system</fullName>
    </recommendedName>
</protein>
<gene>
    <name evidence="1" type="ORF">GCM10009550_39030</name>
</gene>
<dbReference type="Proteomes" id="UP001500665">
    <property type="component" value="Unassembled WGS sequence"/>
</dbReference>
<accession>A0ABN1RCL7</accession>
<keyword evidence="2" id="KW-1185">Reference proteome</keyword>
<organism evidence="1 2">
    <name type="scientific">Actinocorallia libanotica</name>
    <dbReference type="NCBI Taxonomy" id="46162"/>
    <lineage>
        <taxon>Bacteria</taxon>
        <taxon>Bacillati</taxon>
        <taxon>Actinomycetota</taxon>
        <taxon>Actinomycetes</taxon>
        <taxon>Streptosporangiales</taxon>
        <taxon>Thermomonosporaceae</taxon>
        <taxon>Actinocorallia</taxon>
    </lineage>
</organism>
<sequence length="142" mass="15938">MPPLREHEDRFLGEFSELPYGRPEGPSLRAAVRDRGEDDEDLLVRYLRSGAVLVASPSRTRDVLSPTGEVIGGFAVLTDGFWVWYSDLPHYVERYHVELDPRFVSDVRTRRGAVPSLSEAELMDLAQAVFGLPTEPDAVDHT</sequence>